<reference evidence="2" key="1">
    <citation type="journal article" date="2015" name="Nature">
        <title>Complex archaea that bridge the gap between prokaryotes and eukaryotes.</title>
        <authorList>
            <person name="Spang A."/>
            <person name="Saw J.H."/>
            <person name="Jorgensen S.L."/>
            <person name="Zaremba-Niedzwiedzka K."/>
            <person name="Martijn J."/>
            <person name="Lind A.E."/>
            <person name="van Eijk R."/>
            <person name="Schleper C."/>
            <person name="Guy L."/>
            <person name="Ettema T.J."/>
        </authorList>
    </citation>
    <scope>NUCLEOTIDE SEQUENCE</scope>
</reference>
<feature type="region of interest" description="Disordered" evidence="1">
    <location>
        <begin position="66"/>
        <end position="87"/>
    </location>
</feature>
<evidence type="ECO:0000256" key="1">
    <source>
        <dbReference type="SAM" id="MobiDB-lite"/>
    </source>
</evidence>
<comment type="caution">
    <text evidence="2">The sequence shown here is derived from an EMBL/GenBank/DDBJ whole genome shotgun (WGS) entry which is preliminary data.</text>
</comment>
<dbReference type="AlphaFoldDB" id="A0A0F9NWU0"/>
<feature type="compositionally biased region" description="Polar residues" evidence="1">
    <location>
        <begin position="77"/>
        <end position="87"/>
    </location>
</feature>
<name>A0A0F9NWU0_9ZZZZ</name>
<proteinExistence type="predicted"/>
<feature type="non-terminal residue" evidence="2">
    <location>
        <position position="1"/>
    </location>
</feature>
<sequence length="87" mass="9225">WKPVCENCHSFDTLAWKTPPMSEVAMPGGVQMLPLIVGSANDNQVVPVEPSASTSTSDHIEEAELIVDPPEEAETTKAAQPSSAANH</sequence>
<gene>
    <name evidence="2" type="ORF">LCGC14_0917050</name>
</gene>
<protein>
    <submittedName>
        <fullName evidence="2">Uncharacterized protein</fullName>
    </submittedName>
</protein>
<organism evidence="2">
    <name type="scientific">marine sediment metagenome</name>
    <dbReference type="NCBI Taxonomy" id="412755"/>
    <lineage>
        <taxon>unclassified sequences</taxon>
        <taxon>metagenomes</taxon>
        <taxon>ecological metagenomes</taxon>
    </lineage>
</organism>
<evidence type="ECO:0000313" key="2">
    <source>
        <dbReference type="EMBL" id="KKN22269.1"/>
    </source>
</evidence>
<accession>A0A0F9NWU0</accession>
<dbReference type="EMBL" id="LAZR01003077">
    <property type="protein sequence ID" value="KKN22269.1"/>
    <property type="molecule type" value="Genomic_DNA"/>
</dbReference>